<feature type="compositionally biased region" description="Basic and acidic residues" evidence="1">
    <location>
        <begin position="82"/>
        <end position="93"/>
    </location>
</feature>
<protein>
    <recommendedName>
        <fullName evidence="4">Tyr recombinase domain-containing protein</fullName>
    </recommendedName>
</protein>
<dbReference type="Proteomes" id="UP000324800">
    <property type="component" value="Unassembled WGS sequence"/>
</dbReference>
<dbReference type="InterPro" id="IPR011010">
    <property type="entry name" value="DNA_brk_join_enz"/>
</dbReference>
<dbReference type="EMBL" id="SNRW01007910">
    <property type="protein sequence ID" value="KAA6380421.1"/>
    <property type="molecule type" value="Genomic_DNA"/>
</dbReference>
<accession>A0A5J4VD41</accession>
<organism evidence="2 3">
    <name type="scientific">Streblomastix strix</name>
    <dbReference type="NCBI Taxonomy" id="222440"/>
    <lineage>
        <taxon>Eukaryota</taxon>
        <taxon>Metamonada</taxon>
        <taxon>Preaxostyla</taxon>
        <taxon>Oxymonadida</taxon>
        <taxon>Streblomastigidae</taxon>
        <taxon>Streblomastix</taxon>
    </lineage>
</organism>
<evidence type="ECO:0008006" key="4">
    <source>
        <dbReference type="Google" id="ProtNLM"/>
    </source>
</evidence>
<dbReference type="GO" id="GO:0003677">
    <property type="term" value="F:DNA binding"/>
    <property type="evidence" value="ECO:0007669"/>
    <property type="project" value="InterPro"/>
</dbReference>
<name>A0A5J4VD41_9EUKA</name>
<feature type="region of interest" description="Disordered" evidence="1">
    <location>
        <begin position="17"/>
        <end position="51"/>
    </location>
</feature>
<dbReference type="AlphaFoldDB" id="A0A5J4VD41"/>
<gene>
    <name evidence="2" type="ORF">EZS28_024052</name>
</gene>
<feature type="compositionally biased region" description="Polar residues" evidence="1">
    <location>
        <begin position="17"/>
        <end position="41"/>
    </location>
</feature>
<proteinExistence type="predicted"/>
<sequence>MILKHHSGQLGCRTRLSVTSMEGRTTIPPSTDSIDLGNSQQSKRRECASSDGDTQLAIPILVAKSDQASIKICKIGEKHRRFEDGRSNEESKKASSSRRITGSQVRGDREEELFKWILSKRQFTEVATQQVIEGWHSFWSRHRQRIGEFEEFWTKSGKFWEDLTTVKDPETVISNFIAQQVSVHATNANSYACRTAVGMLFRIQGFQEDRINGFGLKQIKKKPVAATKKKRREEPIYKLDILLKHIQERAEFKRKLSEQEHLVCTISSIIAFSTLRLAEIYRASVTQLEDNVWQLSTSIWKGDNYDLTVTFRPLSNLKVCPTSWFSIWITLRKEEDRNNALWWRPKNKKVSSYEYLSKAVHIIMEASGVVKGNSVTSICKSSITKSINHGATIQEINRASRHKDGPSTVAVHYDMNLNDTIRERLTNFE</sequence>
<evidence type="ECO:0000256" key="1">
    <source>
        <dbReference type="SAM" id="MobiDB-lite"/>
    </source>
</evidence>
<evidence type="ECO:0000313" key="2">
    <source>
        <dbReference type="EMBL" id="KAA6380421.1"/>
    </source>
</evidence>
<comment type="caution">
    <text evidence="2">The sequence shown here is derived from an EMBL/GenBank/DDBJ whole genome shotgun (WGS) entry which is preliminary data.</text>
</comment>
<feature type="region of interest" description="Disordered" evidence="1">
    <location>
        <begin position="82"/>
        <end position="105"/>
    </location>
</feature>
<dbReference type="SUPFAM" id="SSF56349">
    <property type="entry name" value="DNA breaking-rejoining enzymes"/>
    <property type="match status" value="1"/>
</dbReference>
<evidence type="ECO:0000313" key="3">
    <source>
        <dbReference type="Proteomes" id="UP000324800"/>
    </source>
</evidence>
<reference evidence="2 3" key="1">
    <citation type="submission" date="2019-03" db="EMBL/GenBank/DDBJ databases">
        <title>Single cell metagenomics reveals metabolic interactions within the superorganism composed of flagellate Streblomastix strix and complex community of Bacteroidetes bacteria on its surface.</title>
        <authorList>
            <person name="Treitli S.C."/>
            <person name="Kolisko M."/>
            <person name="Husnik F."/>
            <person name="Keeling P."/>
            <person name="Hampl V."/>
        </authorList>
    </citation>
    <scope>NUCLEOTIDE SEQUENCE [LARGE SCALE GENOMIC DNA]</scope>
    <source>
        <strain evidence="2">ST1C</strain>
    </source>
</reference>